<evidence type="ECO:0000256" key="1">
    <source>
        <dbReference type="ARBA" id="ARBA00001709"/>
    </source>
</evidence>
<feature type="region of interest" description="Disordered" evidence="4">
    <location>
        <begin position="1"/>
        <end position="25"/>
    </location>
</feature>
<comment type="caution">
    <text evidence="6">The sequence shown here is derived from an EMBL/GenBank/DDBJ whole genome shotgun (WGS) entry which is preliminary data.</text>
</comment>
<dbReference type="Proteomes" id="UP000318297">
    <property type="component" value="Unassembled WGS sequence"/>
</dbReference>
<organism evidence="6 7">
    <name type="scientific">Rudaeicoccus suwonensis</name>
    <dbReference type="NCBI Taxonomy" id="657409"/>
    <lineage>
        <taxon>Bacteria</taxon>
        <taxon>Bacillati</taxon>
        <taxon>Actinomycetota</taxon>
        <taxon>Actinomycetes</taxon>
        <taxon>Micrococcales</taxon>
        <taxon>Dermacoccaceae</taxon>
        <taxon>Rudaeicoccus</taxon>
    </lineage>
</organism>
<dbReference type="InterPro" id="IPR032259">
    <property type="entry name" value="HIBYL-CoA-H"/>
</dbReference>
<dbReference type="CDD" id="cd06558">
    <property type="entry name" value="crotonase-like"/>
    <property type="match status" value="1"/>
</dbReference>
<accession>A0A561ECI0</accession>
<dbReference type="AlphaFoldDB" id="A0A561ECI0"/>
<protein>
    <recommendedName>
        <fullName evidence="2">3-hydroxyisobutyryl-CoA hydrolase</fullName>
        <ecNumber evidence="2">3.1.2.4</ecNumber>
    </recommendedName>
</protein>
<comment type="catalytic activity">
    <reaction evidence="1">
        <text>3-hydroxy-2-methylpropanoyl-CoA + H2O = 3-hydroxy-2-methylpropanoate + CoA + H(+)</text>
        <dbReference type="Rhea" id="RHEA:20888"/>
        <dbReference type="ChEBI" id="CHEBI:11805"/>
        <dbReference type="ChEBI" id="CHEBI:15377"/>
        <dbReference type="ChEBI" id="CHEBI:15378"/>
        <dbReference type="ChEBI" id="CHEBI:57287"/>
        <dbReference type="ChEBI" id="CHEBI:57340"/>
        <dbReference type="EC" id="3.1.2.4"/>
    </reaction>
</comment>
<reference evidence="6 7" key="1">
    <citation type="submission" date="2019-06" db="EMBL/GenBank/DDBJ databases">
        <title>Sequencing the genomes of 1000 actinobacteria strains.</title>
        <authorList>
            <person name="Klenk H.-P."/>
        </authorList>
    </citation>
    <scope>NUCLEOTIDE SEQUENCE [LARGE SCALE GENOMIC DNA]</scope>
    <source>
        <strain evidence="6 7">DSM 19560</strain>
    </source>
</reference>
<gene>
    <name evidence="6" type="ORF">BKA23_2147</name>
</gene>
<dbReference type="Gene3D" id="3.90.226.10">
    <property type="entry name" value="2-enoyl-CoA Hydratase, Chain A, domain 1"/>
    <property type="match status" value="1"/>
</dbReference>
<evidence type="ECO:0000256" key="2">
    <source>
        <dbReference type="ARBA" id="ARBA00011915"/>
    </source>
</evidence>
<keyword evidence="7" id="KW-1185">Reference proteome</keyword>
<evidence type="ECO:0000313" key="6">
    <source>
        <dbReference type="EMBL" id="TWE13318.1"/>
    </source>
</evidence>
<evidence type="ECO:0000256" key="4">
    <source>
        <dbReference type="SAM" id="MobiDB-lite"/>
    </source>
</evidence>
<dbReference type="SUPFAM" id="SSF52096">
    <property type="entry name" value="ClpP/crotonase"/>
    <property type="match status" value="1"/>
</dbReference>
<keyword evidence="3" id="KW-0378">Hydrolase</keyword>
<dbReference type="GO" id="GO:0006574">
    <property type="term" value="P:L-valine catabolic process"/>
    <property type="evidence" value="ECO:0007669"/>
    <property type="project" value="TreeGrafter"/>
</dbReference>
<name>A0A561ECI0_9MICO</name>
<feature type="domain" description="Enoyl-CoA hydratase/isomerase" evidence="5">
    <location>
        <begin position="38"/>
        <end position="356"/>
    </location>
</feature>
<evidence type="ECO:0000259" key="5">
    <source>
        <dbReference type="Pfam" id="PF16113"/>
    </source>
</evidence>
<dbReference type="NCBIfam" id="NF004127">
    <property type="entry name" value="PRK05617.1"/>
    <property type="match status" value="1"/>
</dbReference>
<dbReference type="PANTHER" id="PTHR43176">
    <property type="entry name" value="3-HYDROXYISOBUTYRYL-COA HYDROLASE-RELATED"/>
    <property type="match status" value="1"/>
</dbReference>
<evidence type="ECO:0000256" key="3">
    <source>
        <dbReference type="ARBA" id="ARBA00022801"/>
    </source>
</evidence>
<dbReference type="InterPro" id="IPR045004">
    <property type="entry name" value="ECH_dom"/>
</dbReference>
<evidence type="ECO:0000313" key="7">
    <source>
        <dbReference type="Proteomes" id="UP000318297"/>
    </source>
</evidence>
<dbReference type="InterPro" id="IPR029045">
    <property type="entry name" value="ClpP/crotonase-like_dom_sf"/>
</dbReference>
<dbReference type="GO" id="GO:0003860">
    <property type="term" value="F:3-hydroxyisobutyryl-CoA hydrolase activity"/>
    <property type="evidence" value="ECO:0007669"/>
    <property type="project" value="UniProtKB-EC"/>
</dbReference>
<dbReference type="Pfam" id="PF16113">
    <property type="entry name" value="ECH_2"/>
    <property type="match status" value="1"/>
</dbReference>
<proteinExistence type="predicted"/>
<dbReference type="EC" id="3.1.2.4" evidence="2"/>
<dbReference type="PANTHER" id="PTHR43176:SF3">
    <property type="entry name" value="3-HYDROXYISOBUTYRYL-COA HYDROLASE, MITOCHONDRIAL"/>
    <property type="match status" value="1"/>
</dbReference>
<sequence>MAPQLHAGDRDLSPNTSWKDPDNPMNDFVRATVTGRTGHLSLDRPKAMNALVPQMISAMAESLTSWADDDSVDRVVISSTSPRAFCAGADIRAIRAGVLAHEPWVSSFFEDEYALNLQLAHYPKPLISLMDGVAMGGGLGISVHGSHRIVTERSVLAMPETAIGFIPDVGASHFLPRLPRHVGRYLGLTSARIGGPDAVALGLATHLCPADRLPELQDALLTGVDLDSALAAVCVPVADDDVSLPLTQIEATFGMPSVDDIVTALRRGDSEWCRSTLAAIESVCPTTVYVTDALLQSGARSTLSECLKREAAVGARVIARGDFAEGVRAQLVDKDHRPQFEPATLAEVDSADVQSLLS</sequence>
<dbReference type="EMBL" id="VIVQ01000001">
    <property type="protein sequence ID" value="TWE13318.1"/>
    <property type="molecule type" value="Genomic_DNA"/>
</dbReference>